<dbReference type="EMBL" id="JAPMOS010000029">
    <property type="protein sequence ID" value="KAJ4458474.1"/>
    <property type="molecule type" value="Genomic_DNA"/>
</dbReference>
<evidence type="ECO:0000313" key="2">
    <source>
        <dbReference type="EMBL" id="KAJ4458474.1"/>
    </source>
</evidence>
<evidence type="ECO:0000313" key="3">
    <source>
        <dbReference type="Proteomes" id="UP001141327"/>
    </source>
</evidence>
<gene>
    <name evidence="2" type="ORF">PAPYR_5870</name>
</gene>
<keyword evidence="3" id="KW-1185">Reference proteome</keyword>
<dbReference type="Proteomes" id="UP001141327">
    <property type="component" value="Unassembled WGS sequence"/>
</dbReference>
<protein>
    <submittedName>
        <fullName evidence="2">Uncharacterized protein</fullName>
    </submittedName>
</protein>
<evidence type="ECO:0000256" key="1">
    <source>
        <dbReference type="SAM" id="MobiDB-lite"/>
    </source>
</evidence>
<feature type="region of interest" description="Disordered" evidence="1">
    <location>
        <begin position="52"/>
        <end position="84"/>
    </location>
</feature>
<feature type="compositionally biased region" description="Basic and acidic residues" evidence="1">
    <location>
        <begin position="152"/>
        <end position="213"/>
    </location>
</feature>
<comment type="caution">
    <text evidence="2">The sequence shown here is derived from an EMBL/GenBank/DDBJ whole genome shotgun (WGS) entry which is preliminary data.</text>
</comment>
<feature type="compositionally biased region" description="Basic residues" evidence="1">
    <location>
        <begin position="57"/>
        <end position="66"/>
    </location>
</feature>
<proteinExistence type="predicted"/>
<sequence>MLGKDPVGEKKKKMDDRLLAGSATSFSLFKPRQGQQAETAVSLLPQGYIPHFFANRDKKKQQRKPKVAAQESTQQGADTEWIDPAQQQVQLGARSCLSLTDLERQAELERARQAESQTAAERDDKVWSVSQAGPSAPTTGSHHYPSLAPTKEAARVAESEREKKVAEEREVERQRQREADKARADRERREKEKRDQKAQERRKLAEAHQREEENPAATVPAPAPQSEADKLAAELAEALGAASTEAKADKKKKKKK</sequence>
<name>A0ABQ8UGV5_9EUKA</name>
<organism evidence="2 3">
    <name type="scientific">Paratrimastix pyriformis</name>
    <dbReference type="NCBI Taxonomy" id="342808"/>
    <lineage>
        <taxon>Eukaryota</taxon>
        <taxon>Metamonada</taxon>
        <taxon>Preaxostyla</taxon>
        <taxon>Paratrimastigidae</taxon>
        <taxon>Paratrimastix</taxon>
    </lineage>
</organism>
<reference evidence="2" key="1">
    <citation type="journal article" date="2022" name="bioRxiv">
        <title>Genomics of Preaxostyla Flagellates Illuminates Evolutionary Transitions and the Path Towards Mitochondrial Loss.</title>
        <authorList>
            <person name="Novak L.V.F."/>
            <person name="Treitli S.C."/>
            <person name="Pyrih J."/>
            <person name="Halakuc P."/>
            <person name="Pipaliya S.V."/>
            <person name="Vacek V."/>
            <person name="Brzon O."/>
            <person name="Soukal P."/>
            <person name="Eme L."/>
            <person name="Dacks J.B."/>
            <person name="Karnkowska A."/>
            <person name="Elias M."/>
            <person name="Hampl V."/>
        </authorList>
    </citation>
    <scope>NUCLEOTIDE SEQUENCE</scope>
    <source>
        <strain evidence="2">RCP-MX</strain>
    </source>
</reference>
<feature type="compositionally biased region" description="Polar residues" evidence="1">
    <location>
        <begin position="128"/>
        <end position="141"/>
    </location>
</feature>
<feature type="compositionally biased region" description="Low complexity" evidence="1">
    <location>
        <begin position="233"/>
        <end position="245"/>
    </location>
</feature>
<feature type="region of interest" description="Disordered" evidence="1">
    <location>
        <begin position="107"/>
        <end position="256"/>
    </location>
</feature>
<accession>A0ABQ8UGV5</accession>